<keyword evidence="1 4" id="KW-0489">Methyltransferase</keyword>
<evidence type="ECO:0000256" key="2">
    <source>
        <dbReference type="ARBA" id="ARBA00022679"/>
    </source>
</evidence>
<dbReference type="OrthoDB" id="484536at2"/>
<dbReference type="GO" id="GO:0008171">
    <property type="term" value="F:O-methyltransferase activity"/>
    <property type="evidence" value="ECO:0007669"/>
    <property type="project" value="InterPro"/>
</dbReference>
<name>A0A5S5DLK0_9SPHI</name>
<organism evidence="4 5">
    <name type="scientific">Sphingobacterium allocomposti</name>
    <dbReference type="NCBI Taxonomy" id="415956"/>
    <lineage>
        <taxon>Bacteria</taxon>
        <taxon>Pseudomonadati</taxon>
        <taxon>Bacteroidota</taxon>
        <taxon>Sphingobacteriia</taxon>
        <taxon>Sphingobacteriales</taxon>
        <taxon>Sphingobacteriaceae</taxon>
        <taxon>Sphingobacterium</taxon>
    </lineage>
</organism>
<dbReference type="GO" id="GO:0032259">
    <property type="term" value="P:methylation"/>
    <property type="evidence" value="ECO:0007669"/>
    <property type="project" value="UniProtKB-KW"/>
</dbReference>
<keyword evidence="5" id="KW-1185">Reference proteome</keyword>
<keyword evidence="3" id="KW-0949">S-adenosyl-L-methionine</keyword>
<dbReference type="Gene3D" id="3.40.50.150">
    <property type="entry name" value="Vaccinia Virus protein VP39"/>
    <property type="match status" value="1"/>
</dbReference>
<evidence type="ECO:0000313" key="5">
    <source>
        <dbReference type="Proteomes" id="UP000325105"/>
    </source>
</evidence>
<accession>A0A5S5DLK0</accession>
<keyword evidence="2 4" id="KW-0808">Transferase</keyword>
<dbReference type="EMBL" id="VNHX01000004">
    <property type="protein sequence ID" value="TYP96810.1"/>
    <property type="molecule type" value="Genomic_DNA"/>
</dbReference>
<sequence length="191" mass="21880">MNQKPLTFPRYYEDILVQSKQAGFPMLSDMYTGSFLRTLVCSKPAGRFLELGTGTGLSLSWIVDAMDNESTVISIDNDSSYQLIAQRFFGDDSRVHLLCIDGNQWITENKEENFDLIFADAWPGKYSMLDETLAMLKAGGFYLIDDMLPQENWPEGHQDNVERLIAYLEQRDDIQITKMNWSTGLILLTKR</sequence>
<dbReference type="PANTHER" id="PTHR43167:SF1">
    <property type="entry name" value="PUTATIVE (AFU_ORTHOLOGUE AFUA_6G01830)-RELATED"/>
    <property type="match status" value="1"/>
</dbReference>
<dbReference type="Proteomes" id="UP000325105">
    <property type="component" value="Unassembled WGS sequence"/>
</dbReference>
<dbReference type="PANTHER" id="PTHR43167">
    <property type="entry name" value="PUTATIVE (AFU_ORTHOLOGUE AFUA_6G01830)-RELATED"/>
    <property type="match status" value="1"/>
</dbReference>
<dbReference type="SUPFAM" id="SSF53335">
    <property type="entry name" value="S-adenosyl-L-methionine-dependent methyltransferases"/>
    <property type="match status" value="1"/>
</dbReference>
<evidence type="ECO:0000313" key="4">
    <source>
        <dbReference type="EMBL" id="TYP96810.1"/>
    </source>
</evidence>
<protein>
    <submittedName>
        <fullName evidence="4">Putative O-methyltransferase YrrM</fullName>
    </submittedName>
</protein>
<evidence type="ECO:0000256" key="3">
    <source>
        <dbReference type="ARBA" id="ARBA00022691"/>
    </source>
</evidence>
<dbReference type="RefSeq" id="WP_148907741.1">
    <property type="nucleotide sequence ID" value="NZ_VNHX01000004.1"/>
</dbReference>
<comment type="caution">
    <text evidence="4">The sequence shown here is derived from an EMBL/GenBank/DDBJ whole genome shotgun (WGS) entry which is preliminary data.</text>
</comment>
<dbReference type="InterPro" id="IPR002935">
    <property type="entry name" value="SAM_O-MeTrfase"/>
</dbReference>
<gene>
    <name evidence="4" type="ORF">BC792_10431</name>
</gene>
<dbReference type="AlphaFoldDB" id="A0A5S5DLK0"/>
<dbReference type="CDD" id="cd02440">
    <property type="entry name" value="AdoMet_MTases"/>
    <property type="match status" value="1"/>
</dbReference>
<dbReference type="InterPro" id="IPR029063">
    <property type="entry name" value="SAM-dependent_MTases_sf"/>
</dbReference>
<reference evidence="4 5" key="1">
    <citation type="submission" date="2019-07" db="EMBL/GenBank/DDBJ databases">
        <title>Genomic Encyclopedia of Archaeal and Bacterial Type Strains, Phase II (KMG-II): from individual species to whole genera.</title>
        <authorList>
            <person name="Goeker M."/>
        </authorList>
    </citation>
    <scope>NUCLEOTIDE SEQUENCE [LARGE SCALE GENOMIC DNA]</scope>
    <source>
        <strain evidence="4 5">DSM 18850</strain>
    </source>
</reference>
<dbReference type="Pfam" id="PF01596">
    <property type="entry name" value="Methyltransf_3"/>
    <property type="match status" value="1"/>
</dbReference>
<evidence type="ECO:0000256" key="1">
    <source>
        <dbReference type="ARBA" id="ARBA00022603"/>
    </source>
</evidence>
<proteinExistence type="predicted"/>